<dbReference type="AlphaFoldDB" id="A0A8T2I7E7"/>
<keyword evidence="2" id="KW-1185">Reference proteome</keyword>
<sequence>MEVCNPSLPLLGREERVCLLFILPGVSGCPSPSELIFLGLLSPCLIVGVGKSVRSSSSMIVSAERTLELNSRGSSPIVRVRCRVSIDCVRGSGRGFLTERTLRGIRSNRNSSSTS</sequence>
<name>A0A8T2I7E7_9PIPI</name>
<organism evidence="1 2">
    <name type="scientific">Hymenochirus boettgeri</name>
    <name type="common">Congo dwarf clawed frog</name>
    <dbReference type="NCBI Taxonomy" id="247094"/>
    <lineage>
        <taxon>Eukaryota</taxon>
        <taxon>Metazoa</taxon>
        <taxon>Chordata</taxon>
        <taxon>Craniata</taxon>
        <taxon>Vertebrata</taxon>
        <taxon>Euteleostomi</taxon>
        <taxon>Amphibia</taxon>
        <taxon>Batrachia</taxon>
        <taxon>Anura</taxon>
        <taxon>Pipoidea</taxon>
        <taxon>Pipidae</taxon>
        <taxon>Pipinae</taxon>
        <taxon>Hymenochirus</taxon>
    </lineage>
</organism>
<reference evidence="1" key="1">
    <citation type="thesis" date="2020" institute="ProQuest LLC" country="789 East Eisenhower Parkway, Ann Arbor, MI, USA">
        <title>Comparative Genomics and Chromosome Evolution.</title>
        <authorList>
            <person name="Mudd A.B."/>
        </authorList>
    </citation>
    <scope>NUCLEOTIDE SEQUENCE</scope>
    <source>
        <strain evidence="1">Female2</strain>
        <tissue evidence="1">Blood</tissue>
    </source>
</reference>
<accession>A0A8T2I7E7</accession>
<evidence type="ECO:0000313" key="2">
    <source>
        <dbReference type="Proteomes" id="UP000812440"/>
    </source>
</evidence>
<comment type="caution">
    <text evidence="1">The sequence shown here is derived from an EMBL/GenBank/DDBJ whole genome shotgun (WGS) entry which is preliminary data.</text>
</comment>
<dbReference type="EMBL" id="JAACNH010013056">
    <property type="protein sequence ID" value="KAG8429125.1"/>
    <property type="molecule type" value="Genomic_DNA"/>
</dbReference>
<evidence type="ECO:0000313" key="1">
    <source>
        <dbReference type="EMBL" id="KAG8429125.1"/>
    </source>
</evidence>
<gene>
    <name evidence="1" type="ORF">GDO86_018255</name>
</gene>
<protein>
    <submittedName>
        <fullName evidence="1">Uncharacterized protein</fullName>
    </submittedName>
</protein>
<proteinExistence type="predicted"/>
<dbReference type="Proteomes" id="UP000812440">
    <property type="component" value="Unassembled WGS sequence"/>
</dbReference>